<dbReference type="Pfam" id="PF00496">
    <property type="entry name" value="SBP_bac_5"/>
    <property type="match status" value="1"/>
</dbReference>
<sequence>MKKRVSAFLVSCLLVAGALAGCSTASSPAAKPPTSNESQSSNNSAPATGTTEGGTKLFRLNIGSEPSTADPGLADDNISSMVVSSTFDGMTRKGPDGKFHEAAAEKIEISEDGLTYTFHLRDAKWSNGDPVTAQDFEYAWKRALDPQTASDYAYQLFYLKKGADFNAGKATKDDVGVKALDDKKLEVHLENPTPFFLELTAFATYYPVNKKVAEANPKWAMEANTHVGNGPFKLETWAHKNKMSFVKNDSYWDKDNVKVDKIEVTMIEDQNTELSMFENDELDWAGGPFSTLPTDAIPALKDSGKFKVIPVANTYWYQFNIEKPPFNNAKIRKAFGYAIDRQAIIDNILQAGQIPATGLLPPTMAVKPDGYFRDHDTALAKQLLAEGMQELGITKLPPLTLIFNTSEAHKKIAEAVQDQWKQTLGVDVKVANMEFKVYLDTLDSGNYQIARRGWVADFNDPVNFIEIFREKRGNNNTNWTNDKYNELLQQAAKERDLEKRKQLFGQAEQILMDEMPVAPIYFYTVSWLEGEKVAKGIYTDALGNGDLKYVEMK</sequence>
<dbReference type="SUPFAM" id="SSF53850">
    <property type="entry name" value="Periplasmic binding protein-like II"/>
    <property type="match status" value="1"/>
</dbReference>
<feature type="signal peptide" evidence="2">
    <location>
        <begin position="1"/>
        <end position="20"/>
    </location>
</feature>
<dbReference type="InterPro" id="IPR000914">
    <property type="entry name" value="SBP_5_dom"/>
</dbReference>
<evidence type="ECO:0000259" key="3">
    <source>
        <dbReference type="Pfam" id="PF00496"/>
    </source>
</evidence>
<proteinExistence type="predicted"/>
<evidence type="ECO:0000313" key="4">
    <source>
        <dbReference type="EMBL" id="KQL45632.1"/>
    </source>
</evidence>
<keyword evidence="5" id="KW-1185">Reference proteome</keyword>
<feature type="chain" id="PRO_5046702543" evidence="2">
    <location>
        <begin position="21"/>
        <end position="553"/>
    </location>
</feature>
<feature type="compositionally biased region" description="Polar residues" evidence="1">
    <location>
        <begin position="25"/>
        <end position="50"/>
    </location>
</feature>
<feature type="domain" description="Solute-binding protein family 5" evidence="3">
    <location>
        <begin position="99"/>
        <end position="475"/>
    </location>
</feature>
<accession>A0ABR5N5B7</accession>
<organism evidence="4 5">
    <name type="scientific">Brevibacillus choshinensis</name>
    <dbReference type="NCBI Taxonomy" id="54911"/>
    <lineage>
        <taxon>Bacteria</taxon>
        <taxon>Bacillati</taxon>
        <taxon>Bacillota</taxon>
        <taxon>Bacilli</taxon>
        <taxon>Bacillales</taxon>
        <taxon>Paenibacillaceae</taxon>
        <taxon>Brevibacillus</taxon>
    </lineage>
</organism>
<comment type="caution">
    <text evidence="4">The sequence shown here is derived from an EMBL/GenBank/DDBJ whole genome shotgun (WGS) entry which is preliminary data.</text>
</comment>
<name>A0ABR5N5B7_BRECH</name>
<evidence type="ECO:0000256" key="1">
    <source>
        <dbReference type="SAM" id="MobiDB-lite"/>
    </source>
</evidence>
<dbReference type="EMBL" id="LJJB01000010">
    <property type="protein sequence ID" value="KQL45632.1"/>
    <property type="molecule type" value="Genomic_DNA"/>
</dbReference>
<dbReference type="InterPro" id="IPR039424">
    <property type="entry name" value="SBP_5"/>
</dbReference>
<gene>
    <name evidence="4" type="ORF">AN963_11260</name>
</gene>
<evidence type="ECO:0000256" key="2">
    <source>
        <dbReference type="SAM" id="SignalP"/>
    </source>
</evidence>
<dbReference type="Gene3D" id="3.90.76.10">
    <property type="entry name" value="Dipeptide-binding Protein, Domain 1"/>
    <property type="match status" value="1"/>
</dbReference>
<feature type="region of interest" description="Disordered" evidence="1">
    <location>
        <begin position="25"/>
        <end position="55"/>
    </location>
</feature>
<reference evidence="4 5" key="1">
    <citation type="submission" date="2015-09" db="EMBL/GenBank/DDBJ databases">
        <title>Genome sequencing project for genomic taxonomy and phylogenomics of Bacillus-like bacteria.</title>
        <authorList>
            <person name="Liu B."/>
            <person name="Wang J."/>
            <person name="Zhu Y."/>
            <person name="Liu G."/>
            <person name="Chen Q."/>
            <person name="Chen Z."/>
            <person name="Lan J."/>
            <person name="Che J."/>
            <person name="Ge C."/>
            <person name="Shi H."/>
            <person name="Pan Z."/>
            <person name="Liu X."/>
        </authorList>
    </citation>
    <scope>NUCLEOTIDE SEQUENCE [LARGE SCALE GENOMIC DNA]</scope>
    <source>
        <strain evidence="4 5">DSM 8552</strain>
    </source>
</reference>
<dbReference type="PROSITE" id="PS51257">
    <property type="entry name" value="PROKAR_LIPOPROTEIN"/>
    <property type="match status" value="1"/>
</dbReference>
<evidence type="ECO:0000313" key="5">
    <source>
        <dbReference type="Proteomes" id="UP000051063"/>
    </source>
</evidence>
<dbReference type="Gene3D" id="3.40.190.10">
    <property type="entry name" value="Periplasmic binding protein-like II"/>
    <property type="match status" value="1"/>
</dbReference>
<dbReference type="Proteomes" id="UP000051063">
    <property type="component" value="Unassembled WGS sequence"/>
</dbReference>
<dbReference type="Gene3D" id="3.10.105.10">
    <property type="entry name" value="Dipeptide-binding Protein, Domain 3"/>
    <property type="match status" value="1"/>
</dbReference>
<dbReference type="CDD" id="cd08504">
    <property type="entry name" value="PBP2_OppA"/>
    <property type="match status" value="1"/>
</dbReference>
<dbReference type="RefSeq" id="WP_055744695.1">
    <property type="nucleotide sequence ID" value="NZ_LJJB01000010.1"/>
</dbReference>
<dbReference type="PIRSF" id="PIRSF002741">
    <property type="entry name" value="MppA"/>
    <property type="match status" value="1"/>
</dbReference>
<dbReference type="InterPro" id="IPR030678">
    <property type="entry name" value="Peptide/Ni-bd"/>
</dbReference>
<keyword evidence="2" id="KW-0732">Signal</keyword>
<dbReference type="PANTHER" id="PTHR30290:SF79">
    <property type="entry name" value="DIPEPTIDE-BINDING PROTEIN DPPE"/>
    <property type="match status" value="1"/>
</dbReference>
<dbReference type="PANTHER" id="PTHR30290">
    <property type="entry name" value="PERIPLASMIC BINDING COMPONENT OF ABC TRANSPORTER"/>
    <property type="match status" value="1"/>
</dbReference>
<protein>
    <submittedName>
        <fullName evidence="4">ABC transporter substrate-binding protein</fullName>
    </submittedName>
</protein>